<dbReference type="AlphaFoldDB" id="A0A8H3PGJ4"/>
<feature type="region of interest" description="Disordered" evidence="1">
    <location>
        <begin position="155"/>
        <end position="244"/>
    </location>
</feature>
<dbReference type="OrthoDB" id="25896at2759"/>
<reference evidence="2" key="1">
    <citation type="submission" date="2021-03" db="EMBL/GenBank/DDBJ databases">
        <authorList>
            <person name="Tagirdzhanova G."/>
        </authorList>
    </citation>
    <scope>NUCLEOTIDE SEQUENCE</scope>
</reference>
<evidence type="ECO:0000313" key="2">
    <source>
        <dbReference type="EMBL" id="CAF9940816.1"/>
    </source>
</evidence>
<name>A0A8H3PGJ4_9LECA</name>
<dbReference type="PANTHER" id="PTHR42354:SF1">
    <property type="entry name" value="C2H2-TYPE DOMAIN-CONTAINING PROTEIN"/>
    <property type="match status" value="1"/>
</dbReference>
<evidence type="ECO:0000256" key="1">
    <source>
        <dbReference type="SAM" id="MobiDB-lite"/>
    </source>
</evidence>
<feature type="compositionally biased region" description="Low complexity" evidence="1">
    <location>
        <begin position="195"/>
        <end position="205"/>
    </location>
</feature>
<proteinExistence type="predicted"/>
<feature type="compositionally biased region" description="Low complexity" evidence="1">
    <location>
        <begin position="174"/>
        <end position="188"/>
    </location>
</feature>
<gene>
    <name evidence="2" type="ORF">IMSHALPRED_002178</name>
</gene>
<dbReference type="EMBL" id="CAJPDT010000137">
    <property type="protein sequence ID" value="CAF9940816.1"/>
    <property type="molecule type" value="Genomic_DNA"/>
</dbReference>
<dbReference type="PANTHER" id="PTHR42354">
    <property type="entry name" value="C2H2-TYPE DOMAIN-CONTAINING PROTEIN"/>
    <property type="match status" value="1"/>
</dbReference>
<accession>A0A8H3PGJ4</accession>
<feature type="compositionally biased region" description="Basic and acidic residues" evidence="1">
    <location>
        <begin position="222"/>
        <end position="237"/>
    </location>
</feature>
<keyword evidence="3" id="KW-1185">Reference proteome</keyword>
<comment type="caution">
    <text evidence="2">The sequence shown here is derived from an EMBL/GenBank/DDBJ whole genome shotgun (WGS) entry which is preliminary data.</text>
</comment>
<evidence type="ECO:0000313" key="3">
    <source>
        <dbReference type="Proteomes" id="UP000664534"/>
    </source>
</evidence>
<sequence length="557" mass="61363">MSRDSVSACIASLSSVYHDGVELIQNIKAKRKSRNTFQDASIDASAQELEWSLNRGESAVRNQYERTHKRCGDAFAQGDHLARDALQDIIAHLQGQVNANLKAQWEQDTFVDFIALQDISDSSQDRAILVLMQLQQRTITLGPVGTLPLNLLGTVGRSSSPPQNAPKATGQNDSSVTNSASPNTSSASRNPVHVRSLSFSPSLRPSTPPSTPNISQYSPRPDSARGSRERTSIDRRNAAQYRPMATTVTTTGLFGIGKRMKVEPVVSPPDNPLVDEYLAVAMEDSNNVLSSDASIMSEPNSISTAIGSIYQADHPAFNPWQDYQSSSPALSPGPTNSIISFDISQSHHTPSHRFSGSIKSFDSQRRASAATVEILSSNRSINSMNPKDLLPSEMNKFAGFCKGAWRQQIGDRKRALEERVRPGGTYNAAKYYQCKQCKFEGRLVPIDKKKSGFDMRVFKLVQGIQFRWEFMFKSHIQVKDACSDPTKATFGCVFCCAEGRGTPMFGGIQTFMNHLVDHRERLPTGEVLYRMNCLVGRQAAIDEDFDINIISIEGGKI</sequence>
<dbReference type="Proteomes" id="UP000664534">
    <property type="component" value="Unassembled WGS sequence"/>
</dbReference>
<organism evidence="2 3">
    <name type="scientific">Imshaugia aleurites</name>
    <dbReference type="NCBI Taxonomy" id="172621"/>
    <lineage>
        <taxon>Eukaryota</taxon>
        <taxon>Fungi</taxon>
        <taxon>Dikarya</taxon>
        <taxon>Ascomycota</taxon>
        <taxon>Pezizomycotina</taxon>
        <taxon>Lecanoromycetes</taxon>
        <taxon>OSLEUM clade</taxon>
        <taxon>Lecanoromycetidae</taxon>
        <taxon>Lecanorales</taxon>
        <taxon>Lecanorineae</taxon>
        <taxon>Parmeliaceae</taxon>
        <taxon>Imshaugia</taxon>
    </lineage>
</organism>
<protein>
    <submittedName>
        <fullName evidence="2">Uncharacterized protein</fullName>
    </submittedName>
</protein>